<proteinExistence type="inferred from homology"/>
<dbReference type="Gene3D" id="3.40.30.10">
    <property type="entry name" value="Glutaredoxin"/>
    <property type="match status" value="1"/>
</dbReference>
<dbReference type="SUPFAM" id="SSF47616">
    <property type="entry name" value="GST C-terminal domain-like"/>
    <property type="match status" value="1"/>
</dbReference>
<evidence type="ECO:0000256" key="1">
    <source>
        <dbReference type="ARBA" id="ARBA00022679"/>
    </source>
</evidence>
<reference evidence="6 7" key="1">
    <citation type="submission" date="2024-01" db="EMBL/GenBank/DDBJ databases">
        <title>The genomes of 5 underutilized Papilionoideae crops provide insights into root nodulation and disease resistanc.</title>
        <authorList>
            <person name="Jiang F."/>
        </authorList>
    </citation>
    <scope>NUCLEOTIDE SEQUENCE [LARGE SCALE GENOMIC DNA]</scope>
    <source>
        <strain evidence="6">LVBAO_FW01</strain>
        <tissue evidence="6">Leaves</tissue>
    </source>
</reference>
<dbReference type="GO" id="GO:0005829">
    <property type="term" value="C:cytosol"/>
    <property type="evidence" value="ECO:0007669"/>
    <property type="project" value="UniProtKB-SubCell"/>
</dbReference>
<comment type="catalytic activity">
    <reaction evidence="2 3">
        <text>RX + glutathione = an S-substituted glutathione + a halide anion + H(+)</text>
        <dbReference type="Rhea" id="RHEA:16437"/>
        <dbReference type="ChEBI" id="CHEBI:15378"/>
        <dbReference type="ChEBI" id="CHEBI:16042"/>
        <dbReference type="ChEBI" id="CHEBI:17792"/>
        <dbReference type="ChEBI" id="CHEBI:57925"/>
        <dbReference type="ChEBI" id="CHEBI:90779"/>
        <dbReference type="EC" id="2.5.1.18"/>
    </reaction>
</comment>
<keyword evidence="1 3" id="KW-0808">Transferase</keyword>
<sequence>MMEDLKGVAYEYVGEDLVKKSKLLLQYNPVHKKVPVLVHKGKAIAESMVILEYIDGTWPETPLLPQDTHQRSNTMHMMNFFRYDGELQEGAMKETWETLRIIEKESGLGEKKFMGGSTIGLADLALGWIAHTLVAMEDVIGVKFITAEAFPFLHSWVDNFLKIPTIKNNLPPHELAVKYFTEKRDMFLAMAPQPFHHH</sequence>
<dbReference type="PROSITE" id="PS50405">
    <property type="entry name" value="GST_CTER"/>
    <property type="match status" value="1"/>
</dbReference>
<comment type="subcellular location">
    <subcellularLocation>
        <location evidence="3">Cytoplasm</location>
        <location evidence="3">Cytosol</location>
    </subcellularLocation>
</comment>
<feature type="domain" description="GST N-terminal" evidence="4">
    <location>
        <begin position="1"/>
        <end position="62"/>
    </location>
</feature>
<dbReference type="Pfam" id="PF02798">
    <property type="entry name" value="GST_N"/>
    <property type="match status" value="1"/>
</dbReference>
<dbReference type="EMBL" id="JAYMYQ010000003">
    <property type="protein sequence ID" value="KAK7343971.1"/>
    <property type="molecule type" value="Genomic_DNA"/>
</dbReference>
<organism evidence="6 7">
    <name type="scientific">Canavalia gladiata</name>
    <name type="common">Sword bean</name>
    <name type="synonym">Dolichos gladiatus</name>
    <dbReference type="NCBI Taxonomy" id="3824"/>
    <lineage>
        <taxon>Eukaryota</taxon>
        <taxon>Viridiplantae</taxon>
        <taxon>Streptophyta</taxon>
        <taxon>Embryophyta</taxon>
        <taxon>Tracheophyta</taxon>
        <taxon>Spermatophyta</taxon>
        <taxon>Magnoliopsida</taxon>
        <taxon>eudicotyledons</taxon>
        <taxon>Gunneridae</taxon>
        <taxon>Pentapetalae</taxon>
        <taxon>rosids</taxon>
        <taxon>fabids</taxon>
        <taxon>Fabales</taxon>
        <taxon>Fabaceae</taxon>
        <taxon>Papilionoideae</taxon>
        <taxon>50 kb inversion clade</taxon>
        <taxon>NPAAA clade</taxon>
        <taxon>indigoferoid/millettioid clade</taxon>
        <taxon>Phaseoleae</taxon>
        <taxon>Canavalia</taxon>
    </lineage>
</organism>
<dbReference type="PROSITE" id="PS50404">
    <property type="entry name" value="GST_NTER"/>
    <property type="match status" value="1"/>
</dbReference>
<comment type="caution">
    <text evidence="6">The sequence shown here is derived from an EMBL/GenBank/DDBJ whole genome shotgun (WGS) entry which is preliminary data.</text>
</comment>
<dbReference type="Gene3D" id="1.20.1050.10">
    <property type="match status" value="1"/>
</dbReference>
<dbReference type="SFLD" id="SFLDG01152">
    <property type="entry name" value="Main.3:_Omega-_and_Tau-like"/>
    <property type="match status" value="1"/>
</dbReference>
<feature type="domain" description="GST C-terminal" evidence="5">
    <location>
        <begin position="40"/>
        <end position="180"/>
    </location>
</feature>
<dbReference type="PANTHER" id="PTHR11260">
    <property type="entry name" value="GLUTATHIONE S-TRANSFERASE, GST, SUPERFAMILY, GST DOMAIN CONTAINING"/>
    <property type="match status" value="1"/>
</dbReference>
<evidence type="ECO:0000256" key="3">
    <source>
        <dbReference type="RuleBase" id="RU369102"/>
    </source>
</evidence>
<dbReference type="CDD" id="cd03185">
    <property type="entry name" value="GST_C_Tau"/>
    <property type="match status" value="1"/>
</dbReference>
<comment type="similarity">
    <text evidence="3">Belongs to the GST superfamily.</text>
</comment>
<dbReference type="SUPFAM" id="SSF52833">
    <property type="entry name" value="Thioredoxin-like"/>
    <property type="match status" value="1"/>
</dbReference>
<dbReference type="Proteomes" id="UP001367508">
    <property type="component" value="Unassembled WGS sequence"/>
</dbReference>
<dbReference type="InterPro" id="IPR040079">
    <property type="entry name" value="Glutathione_S-Trfase"/>
</dbReference>
<protein>
    <recommendedName>
        <fullName evidence="3">Glutathione S-transferase</fullName>
        <ecNumber evidence="3">2.5.1.18</ecNumber>
    </recommendedName>
</protein>
<dbReference type="AlphaFoldDB" id="A0AAN9QRG7"/>
<name>A0AAN9QRG7_CANGL</name>
<evidence type="ECO:0000259" key="4">
    <source>
        <dbReference type="PROSITE" id="PS50404"/>
    </source>
</evidence>
<comment type="function">
    <text evidence="3">Is involved in the conjugation of reduced glutathione to a wide number of exogenous and endogenous hydrophobic electrophiles.</text>
</comment>
<evidence type="ECO:0000256" key="2">
    <source>
        <dbReference type="ARBA" id="ARBA00047960"/>
    </source>
</evidence>
<dbReference type="InterPro" id="IPR045073">
    <property type="entry name" value="Omega/Tau-like"/>
</dbReference>
<accession>A0AAN9QRG7</accession>
<dbReference type="SFLD" id="SFLDS00019">
    <property type="entry name" value="Glutathione_Transferase_(cytos"/>
    <property type="match status" value="1"/>
</dbReference>
<dbReference type="InterPro" id="IPR010987">
    <property type="entry name" value="Glutathione-S-Trfase_C-like"/>
</dbReference>
<dbReference type="InterPro" id="IPR004045">
    <property type="entry name" value="Glutathione_S-Trfase_N"/>
</dbReference>
<dbReference type="SFLD" id="SFLDG00358">
    <property type="entry name" value="Main_(cytGST)"/>
    <property type="match status" value="1"/>
</dbReference>
<keyword evidence="7" id="KW-1185">Reference proteome</keyword>
<dbReference type="GO" id="GO:0006749">
    <property type="term" value="P:glutathione metabolic process"/>
    <property type="evidence" value="ECO:0007669"/>
    <property type="project" value="InterPro"/>
</dbReference>
<dbReference type="EC" id="2.5.1.18" evidence="3"/>
<dbReference type="InterPro" id="IPR045074">
    <property type="entry name" value="GST_C_Tau"/>
</dbReference>
<evidence type="ECO:0000313" key="7">
    <source>
        <dbReference type="Proteomes" id="UP001367508"/>
    </source>
</evidence>
<dbReference type="InterPro" id="IPR036282">
    <property type="entry name" value="Glutathione-S-Trfase_C_sf"/>
</dbReference>
<gene>
    <name evidence="6" type="ORF">VNO77_13133</name>
</gene>
<evidence type="ECO:0000313" key="6">
    <source>
        <dbReference type="EMBL" id="KAK7343971.1"/>
    </source>
</evidence>
<keyword evidence="3" id="KW-0963">Cytoplasm</keyword>
<dbReference type="InterPro" id="IPR036249">
    <property type="entry name" value="Thioredoxin-like_sf"/>
</dbReference>
<dbReference type="GO" id="GO:0004364">
    <property type="term" value="F:glutathione transferase activity"/>
    <property type="evidence" value="ECO:0007669"/>
    <property type="project" value="UniProtKB-UniRule"/>
</dbReference>
<dbReference type="PANTHER" id="PTHR11260:SF774">
    <property type="entry name" value="GLUTATHIONE TRANSFERASE"/>
    <property type="match status" value="1"/>
</dbReference>
<evidence type="ECO:0000259" key="5">
    <source>
        <dbReference type="PROSITE" id="PS50405"/>
    </source>
</evidence>